<evidence type="ECO:0000256" key="1">
    <source>
        <dbReference type="SAM" id="MobiDB-lite"/>
    </source>
</evidence>
<evidence type="ECO:0000313" key="2">
    <source>
        <dbReference type="EMBL" id="KAG1334483.1"/>
    </source>
</evidence>
<protein>
    <submittedName>
        <fullName evidence="2">Uncharacterized protein</fullName>
    </submittedName>
</protein>
<sequence>MGISSSVSTRRAMANRGDGGDGVSAARGVAAGPSEVAVVEEDAQTMGISSSVSARRAMAELTASGAVSKGDGGDGVSAAGGAALGPSEAVVTEEEAQTMGISSSISARRAMVELIAFRAVTRGDRGDGVLTAGEGTTGPSEAAVAEEEAVWNLASGDGDLVLGLDKKSNGGADGGDDTLLNHDGGADGGWRRWRAQLRVADGGDGECERSHRASHFPITAALDWRNYHNGKMDLFVPKLQGFESFTICRVLKAAGSGKRT</sequence>
<reference evidence="2" key="2">
    <citation type="submission" date="2019-07" db="EMBL/GenBank/DDBJ databases">
        <authorList>
            <person name="Yang Y."/>
            <person name="Bocs S."/>
            <person name="Baudouin L."/>
        </authorList>
    </citation>
    <scope>NUCLEOTIDE SEQUENCE</scope>
    <source>
        <tissue evidence="2">Spear leaf of Hainan Tall coconut</tissue>
    </source>
</reference>
<evidence type="ECO:0000313" key="3">
    <source>
        <dbReference type="Proteomes" id="UP000797356"/>
    </source>
</evidence>
<dbReference type="EMBL" id="CM017874">
    <property type="protein sequence ID" value="KAG1334483.1"/>
    <property type="molecule type" value="Genomic_DNA"/>
</dbReference>
<proteinExistence type="predicted"/>
<dbReference type="Proteomes" id="UP000797356">
    <property type="component" value="Chromosome 3"/>
</dbReference>
<dbReference type="AlphaFoldDB" id="A0A8K0MYE7"/>
<accession>A0A8K0MYE7</accession>
<comment type="caution">
    <text evidence="2">The sequence shown here is derived from an EMBL/GenBank/DDBJ whole genome shotgun (WGS) entry which is preliminary data.</text>
</comment>
<reference evidence="2" key="1">
    <citation type="journal article" date="2017" name="Gigascience">
        <title>The genome draft of coconut (Cocos nucifera).</title>
        <authorList>
            <person name="Xiao Y."/>
            <person name="Xu P."/>
            <person name="Fan H."/>
            <person name="Baudouin L."/>
            <person name="Xia W."/>
            <person name="Bocs S."/>
            <person name="Xu J."/>
            <person name="Li Q."/>
            <person name="Guo A."/>
            <person name="Zhou L."/>
            <person name="Li J."/>
            <person name="Wu Y."/>
            <person name="Ma Z."/>
            <person name="Armero A."/>
            <person name="Issali A.E."/>
            <person name="Liu N."/>
            <person name="Peng M."/>
            <person name="Yang Y."/>
        </authorList>
    </citation>
    <scope>NUCLEOTIDE SEQUENCE</scope>
    <source>
        <tissue evidence="2">Spear leaf of Hainan Tall coconut</tissue>
    </source>
</reference>
<keyword evidence="3" id="KW-1185">Reference proteome</keyword>
<name>A0A8K0MYE7_COCNU</name>
<feature type="region of interest" description="Disordered" evidence="1">
    <location>
        <begin position="1"/>
        <end position="27"/>
    </location>
</feature>
<organism evidence="2 3">
    <name type="scientific">Cocos nucifera</name>
    <name type="common">Coconut palm</name>
    <dbReference type="NCBI Taxonomy" id="13894"/>
    <lineage>
        <taxon>Eukaryota</taxon>
        <taxon>Viridiplantae</taxon>
        <taxon>Streptophyta</taxon>
        <taxon>Embryophyta</taxon>
        <taxon>Tracheophyta</taxon>
        <taxon>Spermatophyta</taxon>
        <taxon>Magnoliopsida</taxon>
        <taxon>Liliopsida</taxon>
        <taxon>Arecaceae</taxon>
        <taxon>Arecoideae</taxon>
        <taxon>Cocoseae</taxon>
        <taxon>Attaleinae</taxon>
        <taxon>Cocos</taxon>
    </lineage>
</organism>
<gene>
    <name evidence="2" type="ORF">COCNU_03G006020</name>
</gene>